<sequence length="140" mass="15567">MISQRTLTMITHRSIEEGIAMEKGKQSREYFDACSVIEMNDLDMLRMGIEEDSPVRVVSECGEVVVTAIIGIQELPPGMCHIRQGVWANQIVPIRTQSTGVPQYSGFPVTVTPAPELQVRSARDLICESVGMWREDGENS</sequence>
<dbReference type="Proteomes" id="UP000694228">
    <property type="component" value="Chromosome"/>
</dbReference>
<evidence type="ECO:0000313" key="2">
    <source>
        <dbReference type="EMBL" id="QXO94303.1"/>
    </source>
</evidence>
<proteinExistence type="predicted"/>
<evidence type="ECO:0000259" key="1">
    <source>
        <dbReference type="Pfam" id="PF01568"/>
    </source>
</evidence>
<dbReference type="GO" id="GO:0016491">
    <property type="term" value="F:oxidoreductase activity"/>
    <property type="evidence" value="ECO:0007669"/>
    <property type="project" value="InterPro"/>
</dbReference>
<protein>
    <submittedName>
        <fullName evidence="2">Molybdopterin dinucleotide-binding protein</fullName>
    </submittedName>
</protein>
<dbReference type="AlphaFoldDB" id="A0A8F5ZHC7"/>
<dbReference type="EMBL" id="CP077107">
    <property type="protein sequence ID" value="QXO94303.1"/>
    <property type="molecule type" value="Genomic_DNA"/>
</dbReference>
<reference evidence="2 3" key="1">
    <citation type="submission" date="2021-06" db="EMBL/GenBank/DDBJ databases">
        <title>Complete genome sequence of the secondary alcohol utilizing methanogen Methanospirillum hungatei strain GP1.</title>
        <authorList>
            <person name="Day L.A."/>
            <person name="Costa K.C."/>
        </authorList>
    </citation>
    <scope>NUCLEOTIDE SEQUENCE [LARGE SCALE GENOMIC DNA]</scope>
    <source>
        <strain evidence="2 3">GP1</strain>
    </source>
</reference>
<dbReference type="Pfam" id="PF01568">
    <property type="entry name" value="Molydop_binding"/>
    <property type="match status" value="1"/>
</dbReference>
<organism evidence="2 3">
    <name type="scientific">Methanospirillum hungatei</name>
    <dbReference type="NCBI Taxonomy" id="2203"/>
    <lineage>
        <taxon>Archaea</taxon>
        <taxon>Methanobacteriati</taxon>
        <taxon>Methanobacteriota</taxon>
        <taxon>Stenosarchaea group</taxon>
        <taxon>Methanomicrobia</taxon>
        <taxon>Methanomicrobiales</taxon>
        <taxon>Methanospirillaceae</taxon>
        <taxon>Methanospirillum</taxon>
    </lineage>
</organism>
<feature type="domain" description="Molybdopterin dinucleotide-binding" evidence="1">
    <location>
        <begin position="8"/>
        <end position="106"/>
    </location>
</feature>
<dbReference type="InterPro" id="IPR006657">
    <property type="entry name" value="MoPterin_dinucl-bd_dom"/>
</dbReference>
<dbReference type="GO" id="GO:0043546">
    <property type="term" value="F:molybdopterin cofactor binding"/>
    <property type="evidence" value="ECO:0007669"/>
    <property type="project" value="InterPro"/>
</dbReference>
<gene>
    <name evidence="2" type="ORF">KSK55_13355</name>
</gene>
<name>A0A8F5ZHC7_METHU</name>
<evidence type="ECO:0000313" key="3">
    <source>
        <dbReference type="Proteomes" id="UP000694228"/>
    </source>
</evidence>
<accession>A0A8F5ZHC7</accession>
<dbReference type="OrthoDB" id="116806at2157"/>